<evidence type="ECO:0000313" key="2">
    <source>
        <dbReference type="Proteomes" id="UP000278907"/>
    </source>
</evidence>
<accession>A0ABX9QHZ5</accession>
<evidence type="ECO:0000313" key="1">
    <source>
        <dbReference type="EMBL" id="RKI08601.1"/>
    </source>
</evidence>
<organism evidence="1 2">
    <name type="scientific">Corallococcus praedator</name>
    <dbReference type="NCBI Taxonomy" id="2316724"/>
    <lineage>
        <taxon>Bacteria</taxon>
        <taxon>Pseudomonadati</taxon>
        <taxon>Myxococcota</taxon>
        <taxon>Myxococcia</taxon>
        <taxon>Myxococcales</taxon>
        <taxon>Cystobacterineae</taxon>
        <taxon>Myxococcaceae</taxon>
        <taxon>Corallococcus</taxon>
    </lineage>
</organism>
<gene>
    <name evidence="1" type="ORF">D7Y13_15640</name>
</gene>
<sequence>MLTLLPGVAAAGALEVAFNSSDRYGESFTFVADADDGTYVTVNLSVTNIGPGSRTGICRATVLRPGKPVWSPQTRVGGREWSYDAATDTLKVGTCSAKVTDAGLSVEAALDGGKVALEYAKKPEPWSPEGSTIELGKDRYRHEVLVGSSPVKVTLQVPKAAEVSLTGGGYVDHSRSTIAPAKLAKRWVRFRALRGPQRAVVLAREGQEGDYAPVYLWEDKGQPQLLEAFTLAQTGQKERSAWRAEFTDREGKPALTVRSKTLLQRSAPVESLGVLSGLVKPMVGSPVTYLHRAVLERAGKPPVEGLMEVTVEGE</sequence>
<dbReference type="Proteomes" id="UP000278907">
    <property type="component" value="Unassembled WGS sequence"/>
</dbReference>
<dbReference type="EMBL" id="RAWI01000101">
    <property type="protein sequence ID" value="RKI08601.1"/>
    <property type="molecule type" value="Genomic_DNA"/>
</dbReference>
<dbReference type="SUPFAM" id="SSF159245">
    <property type="entry name" value="AttH-like"/>
    <property type="match status" value="1"/>
</dbReference>
<protein>
    <recommendedName>
        <fullName evidence="3">DUF11 domain-containing protein</fullName>
    </recommendedName>
</protein>
<comment type="caution">
    <text evidence="1">The sequence shown here is derived from an EMBL/GenBank/DDBJ whole genome shotgun (WGS) entry which is preliminary data.</text>
</comment>
<proteinExistence type="predicted"/>
<evidence type="ECO:0008006" key="3">
    <source>
        <dbReference type="Google" id="ProtNLM"/>
    </source>
</evidence>
<keyword evidence="2" id="KW-1185">Reference proteome</keyword>
<name>A0ABX9QHZ5_9BACT</name>
<reference evidence="1 2" key="1">
    <citation type="submission" date="2018-09" db="EMBL/GenBank/DDBJ databases">
        <authorList>
            <person name="Livingstone P.G."/>
            <person name="Whitworth D.E."/>
        </authorList>
    </citation>
    <scope>NUCLEOTIDE SEQUENCE [LARGE SCALE GENOMIC DNA]</scope>
    <source>
        <strain evidence="1 2">CA031B</strain>
    </source>
</reference>